<evidence type="ECO:0000256" key="1">
    <source>
        <dbReference type="SAM" id="MobiDB-lite"/>
    </source>
</evidence>
<accession>A0AAV0VNN9</accession>
<protein>
    <submittedName>
        <fullName evidence="2">Uncharacterized protein</fullName>
    </submittedName>
</protein>
<name>A0AAV0VNN9_9HEMI</name>
<dbReference type="EMBL" id="CARXXK010000001">
    <property type="protein sequence ID" value="CAI6345927.1"/>
    <property type="molecule type" value="Genomic_DNA"/>
</dbReference>
<sequence length="111" mass="12079">MESGGACAKRRSDGPACRRLVATTRTRTGLSGRHSLLLTTLRRRRRQYTEGKTGCGVVSSLSLFPMAAGPDDRSAQHSTLGVSSPHRRRPTPMAVRQTVGRPASQPPVRER</sequence>
<feature type="region of interest" description="Disordered" evidence="1">
    <location>
        <begin position="66"/>
        <end position="111"/>
    </location>
</feature>
<comment type="caution">
    <text evidence="2">The sequence shown here is derived from an EMBL/GenBank/DDBJ whole genome shotgun (WGS) entry which is preliminary data.</text>
</comment>
<organism evidence="2 3">
    <name type="scientific">Macrosiphum euphorbiae</name>
    <name type="common">potato aphid</name>
    <dbReference type="NCBI Taxonomy" id="13131"/>
    <lineage>
        <taxon>Eukaryota</taxon>
        <taxon>Metazoa</taxon>
        <taxon>Ecdysozoa</taxon>
        <taxon>Arthropoda</taxon>
        <taxon>Hexapoda</taxon>
        <taxon>Insecta</taxon>
        <taxon>Pterygota</taxon>
        <taxon>Neoptera</taxon>
        <taxon>Paraneoptera</taxon>
        <taxon>Hemiptera</taxon>
        <taxon>Sternorrhyncha</taxon>
        <taxon>Aphidomorpha</taxon>
        <taxon>Aphidoidea</taxon>
        <taxon>Aphididae</taxon>
        <taxon>Macrosiphini</taxon>
        <taxon>Macrosiphum</taxon>
    </lineage>
</organism>
<evidence type="ECO:0000313" key="2">
    <source>
        <dbReference type="EMBL" id="CAI6345927.1"/>
    </source>
</evidence>
<dbReference type="Proteomes" id="UP001160148">
    <property type="component" value="Unassembled WGS sequence"/>
</dbReference>
<gene>
    <name evidence="2" type="ORF">MEUPH1_LOCUS2883</name>
</gene>
<proteinExistence type="predicted"/>
<keyword evidence="3" id="KW-1185">Reference proteome</keyword>
<dbReference type="AlphaFoldDB" id="A0AAV0VNN9"/>
<reference evidence="2 3" key="1">
    <citation type="submission" date="2023-01" db="EMBL/GenBank/DDBJ databases">
        <authorList>
            <person name="Whitehead M."/>
        </authorList>
    </citation>
    <scope>NUCLEOTIDE SEQUENCE [LARGE SCALE GENOMIC DNA]</scope>
</reference>
<evidence type="ECO:0000313" key="3">
    <source>
        <dbReference type="Proteomes" id="UP001160148"/>
    </source>
</evidence>